<dbReference type="RefSeq" id="WP_215822552.1">
    <property type="nucleotide sequence ID" value="NZ_JAGSOY010000209.1"/>
</dbReference>
<name>A0ABS5ZJN9_9GAMM</name>
<keyword evidence="2" id="KW-1185">Reference proteome</keyword>
<dbReference type="Gene3D" id="1.25.40.10">
    <property type="entry name" value="Tetratricopeptide repeat domain"/>
    <property type="match status" value="1"/>
</dbReference>
<dbReference type="InterPro" id="IPR006597">
    <property type="entry name" value="Sel1-like"/>
</dbReference>
<dbReference type="EMBL" id="JAGSOY010000209">
    <property type="protein sequence ID" value="MBU2714292.1"/>
    <property type="molecule type" value="Genomic_DNA"/>
</dbReference>
<proteinExistence type="predicted"/>
<sequence length="135" mass="15544">MHSNQQTKLLQDAINAYELNVMDEAISKFLLLADSDDMPEVFQYLYFIYKNGDGVSIDVDKADAFRNRYIDTVRRLALVGNKEWKLKLAYMYFYGDGVSQDDKQAMELFKELASAGHIEAQFILWKILKASSSKP</sequence>
<dbReference type="SUPFAM" id="SSF81901">
    <property type="entry name" value="HCP-like"/>
    <property type="match status" value="1"/>
</dbReference>
<evidence type="ECO:0000313" key="1">
    <source>
        <dbReference type="EMBL" id="MBU2714292.1"/>
    </source>
</evidence>
<dbReference type="InterPro" id="IPR011990">
    <property type="entry name" value="TPR-like_helical_dom_sf"/>
</dbReference>
<gene>
    <name evidence="1" type="ORF">KCG35_24910</name>
</gene>
<reference evidence="1 2" key="1">
    <citation type="submission" date="2021-04" db="EMBL/GenBank/DDBJ databases">
        <authorList>
            <person name="Pira H."/>
            <person name="Risdian C."/>
            <person name="Wink J."/>
        </authorList>
    </citation>
    <scope>NUCLEOTIDE SEQUENCE [LARGE SCALE GENOMIC DNA]</scope>
    <source>
        <strain evidence="1 2">WH53</strain>
    </source>
</reference>
<accession>A0ABS5ZJN9</accession>
<dbReference type="Pfam" id="PF08238">
    <property type="entry name" value="Sel1"/>
    <property type="match status" value="2"/>
</dbReference>
<feature type="non-terminal residue" evidence="1">
    <location>
        <position position="135"/>
    </location>
</feature>
<evidence type="ECO:0000313" key="2">
    <source>
        <dbReference type="Proteomes" id="UP000690515"/>
    </source>
</evidence>
<protein>
    <submittedName>
        <fullName evidence="1">SEL1-like repeat protein</fullName>
    </submittedName>
</protein>
<organism evidence="1 2">
    <name type="scientific">Zooshikella harenae</name>
    <dbReference type="NCBI Taxonomy" id="2827238"/>
    <lineage>
        <taxon>Bacteria</taxon>
        <taxon>Pseudomonadati</taxon>
        <taxon>Pseudomonadota</taxon>
        <taxon>Gammaproteobacteria</taxon>
        <taxon>Oceanospirillales</taxon>
        <taxon>Zooshikellaceae</taxon>
        <taxon>Zooshikella</taxon>
    </lineage>
</organism>
<dbReference type="Proteomes" id="UP000690515">
    <property type="component" value="Unassembled WGS sequence"/>
</dbReference>
<dbReference type="SMART" id="SM00671">
    <property type="entry name" value="SEL1"/>
    <property type="match status" value="1"/>
</dbReference>
<comment type="caution">
    <text evidence="1">The sequence shown here is derived from an EMBL/GenBank/DDBJ whole genome shotgun (WGS) entry which is preliminary data.</text>
</comment>